<dbReference type="PROSITE" id="PS51462">
    <property type="entry name" value="NUDIX"/>
    <property type="match status" value="1"/>
</dbReference>
<keyword evidence="3 4" id="KW-0378">Hydrolase</keyword>
<dbReference type="PROSITE" id="PS00893">
    <property type="entry name" value="NUDIX_BOX"/>
    <property type="match status" value="1"/>
</dbReference>
<dbReference type="STRING" id="683260.SAMN05421874_15121"/>
<feature type="domain" description="Nudix hydrolase" evidence="6">
    <location>
        <begin position="61"/>
        <end position="205"/>
    </location>
</feature>
<dbReference type="Pfam" id="PF00293">
    <property type="entry name" value="NUDIX"/>
    <property type="match status" value="1"/>
</dbReference>
<dbReference type="InterPro" id="IPR015797">
    <property type="entry name" value="NUDIX_hydrolase-like_dom_sf"/>
</dbReference>
<dbReference type="InterPro" id="IPR000086">
    <property type="entry name" value="NUDIX_hydrolase_dom"/>
</dbReference>
<evidence type="ECO:0000256" key="4">
    <source>
        <dbReference type="RuleBase" id="RU003476"/>
    </source>
</evidence>
<dbReference type="EMBL" id="FNFB01000051">
    <property type="protein sequence ID" value="SDM29464.1"/>
    <property type="molecule type" value="Genomic_DNA"/>
</dbReference>
<dbReference type="GO" id="GO:0016787">
    <property type="term" value="F:hydrolase activity"/>
    <property type="evidence" value="ECO:0007669"/>
    <property type="project" value="UniProtKB-KW"/>
</dbReference>
<dbReference type="CDD" id="cd04685">
    <property type="entry name" value="NUDIX_Hydrolase"/>
    <property type="match status" value="1"/>
</dbReference>
<feature type="compositionally biased region" description="Polar residues" evidence="5">
    <location>
        <begin position="226"/>
        <end position="235"/>
    </location>
</feature>
<reference evidence="7 8" key="1">
    <citation type="submission" date="2016-10" db="EMBL/GenBank/DDBJ databases">
        <authorList>
            <person name="de Groot N.N."/>
        </authorList>
    </citation>
    <scope>NUCLEOTIDE SEQUENCE [LARGE SCALE GENOMIC DNA]</scope>
    <source>
        <strain evidence="7 8">CGMCC 4.5681</strain>
    </source>
</reference>
<comment type="similarity">
    <text evidence="2 4">Belongs to the Nudix hydrolase family.</text>
</comment>
<evidence type="ECO:0000256" key="1">
    <source>
        <dbReference type="ARBA" id="ARBA00001946"/>
    </source>
</evidence>
<evidence type="ECO:0000313" key="7">
    <source>
        <dbReference type="EMBL" id="SDM29464.1"/>
    </source>
</evidence>
<dbReference type="InterPro" id="IPR020084">
    <property type="entry name" value="NUDIX_hydrolase_CS"/>
</dbReference>
<proteinExistence type="inferred from homology"/>
<dbReference type="SUPFAM" id="SSF55811">
    <property type="entry name" value="Nudix"/>
    <property type="match status" value="1"/>
</dbReference>
<dbReference type="PANTHER" id="PTHR43046">
    <property type="entry name" value="GDP-MANNOSE MANNOSYL HYDROLASE"/>
    <property type="match status" value="1"/>
</dbReference>
<keyword evidence="8" id="KW-1185">Reference proteome</keyword>
<accession>A0A1G9S227</accession>
<comment type="cofactor">
    <cofactor evidence="1">
        <name>Mg(2+)</name>
        <dbReference type="ChEBI" id="CHEBI:18420"/>
    </cofactor>
</comment>
<protein>
    <submittedName>
        <fullName evidence="7">8-oxo-dGTP pyrophosphatase MutT, NUDIX family</fullName>
    </submittedName>
</protein>
<feature type="region of interest" description="Disordered" evidence="5">
    <location>
        <begin position="215"/>
        <end position="235"/>
    </location>
</feature>
<name>A0A1G9S227_9ACTN</name>
<evidence type="ECO:0000256" key="5">
    <source>
        <dbReference type="SAM" id="MobiDB-lite"/>
    </source>
</evidence>
<dbReference type="Proteomes" id="UP000198683">
    <property type="component" value="Unassembled WGS sequence"/>
</dbReference>
<dbReference type="Gene3D" id="3.90.79.10">
    <property type="entry name" value="Nucleoside Triphosphate Pyrophosphohydrolase"/>
    <property type="match status" value="1"/>
</dbReference>
<evidence type="ECO:0000256" key="3">
    <source>
        <dbReference type="ARBA" id="ARBA00022801"/>
    </source>
</evidence>
<evidence type="ECO:0000256" key="2">
    <source>
        <dbReference type="ARBA" id="ARBA00005582"/>
    </source>
</evidence>
<dbReference type="InterPro" id="IPR020476">
    <property type="entry name" value="Nudix_hydrolase"/>
</dbReference>
<organism evidence="7 8">
    <name type="scientific">Nonomuraea maritima</name>
    <dbReference type="NCBI Taxonomy" id="683260"/>
    <lineage>
        <taxon>Bacteria</taxon>
        <taxon>Bacillati</taxon>
        <taxon>Actinomycetota</taxon>
        <taxon>Actinomycetes</taxon>
        <taxon>Streptosporangiales</taxon>
        <taxon>Streptosporangiaceae</taxon>
        <taxon>Nonomuraea</taxon>
    </lineage>
</organism>
<dbReference type="PANTHER" id="PTHR43046:SF14">
    <property type="entry name" value="MUTT_NUDIX FAMILY PROTEIN"/>
    <property type="match status" value="1"/>
</dbReference>
<evidence type="ECO:0000313" key="8">
    <source>
        <dbReference type="Proteomes" id="UP000198683"/>
    </source>
</evidence>
<gene>
    <name evidence="7" type="ORF">SAMN05421874_15121</name>
</gene>
<dbReference type="AlphaFoldDB" id="A0A1G9S227"/>
<sequence>MLTSMSSLPDPLPEFLDCHCPDIYYCARVGEVECPRHSGFDVCCDAIDQHIPIRALPAPRPIFRASARVLLVDNHDRILLYRALPSIQDPYHAWYTPGGGIEPGETPRAAAARELREEIGHVVRPEALGPVVATSAGDWIRHDGTLMRSEDSFFFLRVPALQVDISAMEQSERSLIDFFRWWTPADLHASDELVFPIGLADLLERLVSGETPSEPVVMRWDAPDPTTAQDSDPKG</sequence>
<dbReference type="PRINTS" id="PR00502">
    <property type="entry name" value="NUDIXFAMILY"/>
</dbReference>
<evidence type="ECO:0000259" key="6">
    <source>
        <dbReference type="PROSITE" id="PS51462"/>
    </source>
</evidence>